<reference evidence="1 2" key="1">
    <citation type="submission" date="2018-08" db="EMBL/GenBank/DDBJ databases">
        <title>Chitinophagaceae sp. K23C18032701, a novel bacterium isolated from forest soil.</title>
        <authorList>
            <person name="Wang C."/>
        </authorList>
    </citation>
    <scope>NUCLEOTIDE SEQUENCE [LARGE SCALE GENOMIC DNA]</scope>
    <source>
        <strain evidence="1 2">K23C18032701</strain>
    </source>
</reference>
<evidence type="ECO:0000313" key="2">
    <source>
        <dbReference type="Proteomes" id="UP000261284"/>
    </source>
</evidence>
<organism evidence="1 2">
    <name type="scientific">Deminuibacter soli</name>
    <dbReference type="NCBI Taxonomy" id="2291815"/>
    <lineage>
        <taxon>Bacteria</taxon>
        <taxon>Pseudomonadati</taxon>
        <taxon>Bacteroidota</taxon>
        <taxon>Chitinophagia</taxon>
        <taxon>Chitinophagales</taxon>
        <taxon>Chitinophagaceae</taxon>
        <taxon>Deminuibacter</taxon>
    </lineage>
</organism>
<proteinExistence type="predicted"/>
<protein>
    <submittedName>
        <fullName evidence="1">Uncharacterized protein</fullName>
    </submittedName>
</protein>
<dbReference type="EMBL" id="QTJU01000008">
    <property type="protein sequence ID" value="RFM26692.1"/>
    <property type="molecule type" value="Genomic_DNA"/>
</dbReference>
<name>A0A3E1NFP0_9BACT</name>
<dbReference type="RefSeq" id="WP_116848896.1">
    <property type="nucleotide sequence ID" value="NZ_QTJU01000008.1"/>
</dbReference>
<comment type="caution">
    <text evidence="1">The sequence shown here is derived from an EMBL/GenBank/DDBJ whole genome shotgun (WGS) entry which is preliminary data.</text>
</comment>
<dbReference type="Proteomes" id="UP000261284">
    <property type="component" value="Unassembled WGS sequence"/>
</dbReference>
<gene>
    <name evidence="1" type="ORF">DXN05_19180</name>
</gene>
<sequence>MLSILSGLLLTETLLPAQKNAEPAGLGLLNGRAGMLPVYYLLHKQTGNAQYKMTGEQLLECIGEHISSVQNNTFGDGLAGIGWTIEWLVQHKLLEGVNTDEVLEDVDDFLYREVIYGNESDISLCNGTMGKLAYFLRREWSKNPGTNRFKHICHQECIVLLTDALADWLDDLNLSAARESQLRDIADLLVGITSVTDINQLTVEAILYKAASYTEQLLNAAIHRLQTEPDTENAYVYQAMRLGVCYLIAGKKHQLQHWQLQAMQYVHKLQALLPGDETDDELLFQRLTIYSLLHAYIPEPGNSDHLLQLIQALAARKQPCRLKNGAGAVVMAALVLQDASLAQNWHELFF</sequence>
<accession>A0A3E1NFP0</accession>
<dbReference type="AlphaFoldDB" id="A0A3E1NFP0"/>
<keyword evidence="2" id="KW-1185">Reference proteome</keyword>
<dbReference type="Gene3D" id="1.50.10.20">
    <property type="match status" value="1"/>
</dbReference>
<dbReference type="SUPFAM" id="SSF158745">
    <property type="entry name" value="LanC-like"/>
    <property type="match status" value="1"/>
</dbReference>
<dbReference type="OrthoDB" id="1092992at2"/>
<evidence type="ECO:0000313" key="1">
    <source>
        <dbReference type="EMBL" id="RFM26692.1"/>
    </source>
</evidence>